<evidence type="ECO:0000256" key="1">
    <source>
        <dbReference type="ARBA" id="ARBA00001936"/>
    </source>
</evidence>
<evidence type="ECO:0000313" key="9">
    <source>
        <dbReference type="Proteomes" id="UP000440578"/>
    </source>
</evidence>
<keyword evidence="6" id="KW-0464">Manganese</keyword>
<comment type="cofactor">
    <cofactor evidence="2">
        <name>Mg(2+)</name>
        <dbReference type="ChEBI" id="CHEBI:18420"/>
    </cofactor>
</comment>
<feature type="domain" description="Nudix hydrolase" evidence="7">
    <location>
        <begin position="57"/>
        <end position="199"/>
    </location>
</feature>
<name>A0A6A4XEG4_AMPAM</name>
<evidence type="ECO:0000256" key="2">
    <source>
        <dbReference type="ARBA" id="ARBA00001946"/>
    </source>
</evidence>
<evidence type="ECO:0000313" key="8">
    <source>
        <dbReference type="EMBL" id="KAF0312772.1"/>
    </source>
</evidence>
<dbReference type="PANTHER" id="PTHR12992:SF11">
    <property type="entry name" value="MITOCHONDRIAL COENZYME A DIPHOSPHATASE NUDT8"/>
    <property type="match status" value="1"/>
</dbReference>
<evidence type="ECO:0000256" key="3">
    <source>
        <dbReference type="ARBA" id="ARBA00022723"/>
    </source>
</evidence>
<dbReference type="InterPro" id="IPR045121">
    <property type="entry name" value="CoAse"/>
</dbReference>
<dbReference type="PANTHER" id="PTHR12992">
    <property type="entry name" value="NUDIX HYDROLASE"/>
    <property type="match status" value="1"/>
</dbReference>
<dbReference type="GO" id="GO:0046872">
    <property type="term" value="F:metal ion binding"/>
    <property type="evidence" value="ECO:0007669"/>
    <property type="project" value="UniProtKB-KW"/>
</dbReference>
<keyword evidence="3" id="KW-0479">Metal-binding</keyword>
<evidence type="ECO:0000259" key="7">
    <source>
        <dbReference type="PROSITE" id="PS51462"/>
    </source>
</evidence>
<keyword evidence="4" id="KW-0378">Hydrolase</keyword>
<proteinExistence type="predicted"/>
<protein>
    <submittedName>
        <fullName evidence="8">Nucleoside diphosphate-linked moiety X motif 8</fullName>
    </submittedName>
</protein>
<dbReference type="AlphaFoldDB" id="A0A6A4XEG4"/>
<keyword evidence="5" id="KW-0460">Magnesium</keyword>
<accession>A0A6A4XEG4</accession>
<dbReference type="Pfam" id="PF00293">
    <property type="entry name" value="NUDIX"/>
    <property type="match status" value="1"/>
</dbReference>
<organism evidence="8 9">
    <name type="scientific">Amphibalanus amphitrite</name>
    <name type="common">Striped barnacle</name>
    <name type="synonym">Balanus amphitrite</name>
    <dbReference type="NCBI Taxonomy" id="1232801"/>
    <lineage>
        <taxon>Eukaryota</taxon>
        <taxon>Metazoa</taxon>
        <taxon>Ecdysozoa</taxon>
        <taxon>Arthropoda</taxon>
        <taxon>Crustacea</taxon>
        <taxon>Multicrustacea</taxon>
        <taxon>Cirripedia</taxon>
        <taxon>Thoracica</taxon>
        <taxon>Thoracicalcarea</taxon>
        <taxon>Balanomorpha</taxon>
        <taxon>Balanoidea</taxon>
        <taxon>Balanidae</taxon>
        <taxon>Amphibalaninae</taxon>
        <taxon>Amphibalanus</taxon>
    </lineage>
</organism>
<dbReference type="EMBL" id="VIIS01000136">
    <property type="protein sequence ID" value="KAF0312772.1"/>
    <property type="molecule type" value="Genomic_DNA"/>
</dbReference>
<dbReference type="Proteomes" id="UP000440578">
    <property type="component" value="Unassembled WGS sequence"/>
</dbReference>
<gene>
    <name evidence="8" type="primary">Nudt8_0</name>
    <name evidence="8" type="ORF">FJT64_016530</name>
</gene>
<dbReference type="GO" id="GO:0010945">
    <property type="term" value="F:coenzyme A diphosphatase activity"/>
    <property type="evidence" value="ECO:0007669"/>
    <property type="project" value="InterPro"/>
</dbReference>
<dbReference type="InterPro" id="IPR000086">
    <property type="entry name" value="NUDIX_hydrolase_dom"/>
</dbReference>
<dbReference type="InterPro" id="IPR015797">
    <property type="entry name" value="NUDIX_hydrolase-like_dom_sf"/>
</dbReference>
<comment type="cofactor">
    <cofactor evidence="1">
        <name>Mn(2+)</name>
        <dbReference type="ChEBI" id="CHEBI:29035"/>
    </cofactor>
</comment>
<keyword evidence="9" id="KW-1185">Reference proteome</keyword>
<dbReference type="Gene3D" id="3.90.79.10">
    <property type="entry name" value="Nucleoside Triphosphate Pyrophosphohydrolase"/>
    <property type="match status" value="1"/>
</dbReference>
<sequence>MLLRSAARLAAPCRPLTVASPVSPPALTDAVLTPERREAFVSRLSNVRLPVRTTDGEPSAAVLAPLCRVDGRPGLLYTLRSSALNKHAGEVAFPGGNRDRQDADPLATALRETEEEIGLHVERDQLWGVLPSLLSRFGGKPVAAYVADVGELRMEDLHPQPDEVEDVFFLSLEHLCKPENAGHTQWRRGDAGYSLPVFLNGPHRVWGLTGIFTHILLGTLLPEWYKHKVPYLRPVRERDSERDSRSGSY</sequence>
<reference evidence="8 9" key="1">
    <citation type="submission" date="2019-07" db="EMBL/GenBank/DDBJ databases">
        <title>Draft genome assembly of a fouling barnacle, Amphibalanus amphitrite (Darwin, 1854): The first reference genome for Thecostraca.</title>
        <authorList>
            <person name="Kim W."/>
        </authorList>
    </citation>
    <scope>NUCLEOTIDE SEQUENCE [LARGE SCALE GENOMIC DNA]</scope>
    <source>
        <strain evidence="8">SNU_AA5</strain>
        <tissue evidence="8">Soma without cirri and trophi</tissue>
    </source>
</reference>
<evidence type="ECO:0000256" key="6">
    <source>
        <dbReference type="ARBA" id="ARBA00023211"/>
    </source>
</evidence>
<dbReference type="PROSITE" id="PS51462">
    <property type="entry name" value="NUDIX"/>
    <property type="match status" value="1"/>
</dbReference>
<evidence type="ECO:0000256" key="4">
    <source>
        <dbReference type="ARBA" id="ARBA00022801"/>
    </source>
</evidence>
<dbReference type="OrthoDB" id="10262892at2759"/>
<dbReference type="CDD" id="cd03426">
    <property type="entry name" value="NUDIX_CoAse_Nudt7"/>
    <property type="match status" value="1"/>
</dbReference>
<comment type="caution">
    <text evidence="8">The sequence shown here is derived from an EMBL/GenBank/DDBJ whole genome shotgun (WGS) entry which is preliminary data.</text>
</comment>
<evidence type="ECO:0000256" key="5">
    <source>
        <dbReference type="ARBA" id="ARBA00022842"/>
    </source>
</evidence>
<dbReference type="SUPFAM" id="SSF55811">
    <property type="entry name" value="Nudix"/>
    <property type="match status" value="1"/>
</dbReference>